<dbReference type="InterPro" id="IPR003379">
    <property type="entry name" value="Carboxylase_cons_dom"/>
</dbReference>
<name>A0A076LAR3_9EURY</name>
<gene>
    <name evidence="8" type="ORF">JH146_0611</name>
</gene>
<dbReference type="GeneID" id="24891214"/>
<feature type="domain" description="Lipoyl-binding" evidence="6">
    <location>
        <begin position="492"/>
        <end position="567"/>
    </location>
</feature>
<dbReference type="Gene3D" id="2.40.50.100">
    <property type="match status" value="1"/>
</dbReference>
<dbReference type="InterPro" id="IPR001882">
    <property type="entry name" value="Biotin_BS"/>
</dbReference>
<dbReference type="PROSITE" id="PS00188">
    <property type="entry name" value="BIOTIN"/>
    <property type="match status" value="1"/>
</dbReference>
<protein>
    <recommendedName>
        <fullName evidence="4">Pyruvate carboxylase subunit B</fullName>
    </recommendedName>
    <alternativeName>
        <fullName evidence="5">Pyruvic carboxylase B</fullName>
    </alternativeName>
</protein>
<dbReference type="NCBIfam" id="NF010644">
    <property type="entry name" value="PRK14041.1"/>
    <property type="match status" value="1"/>
</dbReference>
<dbReference type="GO" id="GO:0006094">
    <property type="term" value="P:gluconeogenesis"/>
    <property type="evidence" value="ECO:0007669"/>
    <property type="project" value="TreeGrafter"/>
</dbReference>
<evidence type="ECO:0000256" key="2">
    <source>
        <dbReference type="ARBA" id="ARBA00023267"/>
    </source>
</evidence>
<dbReference type="Gene3D" id="3.20.20.70">
    <property type="entry name" value="Aldolase class I"/>
    <property type="match status" value="1"/>
</dbReference>
<comment type="subunit">
    <text evidence="3">Heterooctamer of four A and four B subunits.</text>
</comment>
<dbReference type="GO" id="GO:0006814">
    <property type="term" value="P:sodium ion transport"/>
    <property type="evidence" value="ECO:0007669"/>
    <property type="project" value="InterPro"/>
</dbReference>
<dbReference type="InterPro" id="IPR000089">
    <property type="entry name" value="Biotin_lipoyl"/>
</dbReference>
<dbReference type="STRING" id="1301915.JH146_0611"/>
<proteinExistence type="predicted"/>
<comment type="cofactor">
    <cofactor evidence="1">
        <name>Co(2+)</name>
        <dbReference type="ChEBI" id="CHEBI:48828"/>
    </cofactor>
</comment>
<evidence type="ECO:0000256" key="4">
    <source>
        <dbReference type="ARBA" id="ARBA00073541"/>
    </source>
</evidence>
<dbReference type="PROSITE" id="PS50991">
    <property type="entry name" value="PYR_CT"/>
    <property type="match status" value="1"/>
</dbReference>
<dbReference type="FunFam" id="2.40.50.100:FF:000003">
    <property type="entry name" value="Acetyl-CoA carboxylase biotin carboxyl carrier protein"/>
    <property type="match status" value="1"/>
</dbReference>
<dbReference type="PANTHER" id="PTHR43778:SF2">
    <property type="entry name" value="PYRUVATE CARBOXYLASE, MITOCHONDRIAL"/>
    <property type="match status" value="1"/>
</dbReference>
<dbReference type="Pfam" id="PF02436">
    <property type="entry name" value="PYC_OADA"/>
    <property type="match status" value="1"/>
</dbReference>
<dbReference type="SUPFAM" id="SSF51569">
    <property type="entry name" value="Aldolase"/>
    <property type="match status" value="1"/>
</dbReference>
<organism evidence="8 9">
    <name type="scientific">Methanocaldococcus bathoardescens</name>
    <dbReference type="NCBI Taxonomy" id="1301915"/>
    <lineage>
        <taxon>Archaea</taxon>
        <taxon>Methanobacteriati</taxon>
        <taxon>Methanobacteriota</taxon>
        <taxon>Methanomada group</taxon>
        <taxon>Methanococci</taxon>
        <taxon>Methanococcales</taxon>
        <taxon>Methanocaldococcaceae</taxon>
        <taxon>Methanocaldococcus</taxon>
    </lineage>
</organism>
<reference evidence="8 9" key="1">
    <citation type="journal article" date="2015" name="Int. J. Syst. Evol. Microbiol.">
        <title>M ethanocaldococcus bathoardescens sp. nov., a hyperthermophilic methanogen isolated from a volcanically active deep-sea hydrothermal vent.</title>
        <authorList>
            <person name="Stewart L.C."/>
            <person name="Jung J.H."/>
            <person name="Kim Y.T."/>
            <person name="Kwon S.W."/>
            <person name="Park C.S."/>
            <person name="Holden J.F."/>
        </authorList>
    </citation>
    <scope>NUCLEOTIDE SEQUENCE [LARGE SCALE GENOMIC DNA]</scope>
    <source>
        <strain evidence="8 9">JH146</strain>
    </source>
</reference>
<evidence type="ECO:0000259" key="6">
    <source>
        <dbReference type="PROSITE" id="PS50968"/>
    </source>
</evidence>
<keyword evidence="8" id="KW-0670">Pyruvate</keyword>
<dbReference type="CDD" id="cd06850">
    <property type="entry name" value="biotinyl_domain"/>
    <property type="match status" value="1"/>
</dbReference>
<dbReference type="PANTHER" id="PTHR43778">
    <property type="entry name" value="PYRUVATE CARBOXYLASE"/>
    <property type="match status" value="1"/>
</dbReference>
<dbReference type="Pfam" id="PF00364">
    <property type="entry name" value="Biotin_lipoyl"/>
    <property type="match status" value="1"/>
</dbReference>
<dbReference type="EMBL" id="CP009149">
    <property type="protein sequence ID" value="AIJ05460.1"/>
    <property type="molecule type" value="Genomic_DNA"/>
</dbReference>
<keyword evidence="9" id="KW-1185">Reference proteome</keyword>
<feature type="domain" description="Pyruvate carboxyltransferase" evidence="7">
    <location>
        <begin position="2"/>
        <end position="262"/>
    </location>
</feature>
<dbReference type="NCBIfam" id="NF008985">
    <property type="entry name" value="PRK12331.1"/>
    <property type="match status" value="1"/>
</dbReference>
<evidence type="ECO:0000256" key="5">
    <source>
        <dbReference type="ARBA" id="ARBA00079224"/>
    </source>
</evidence>
<dbReference type="AlphaFoldDB" id="A0A076LAR3"/>
<dbReference type="OrthoDB" id="6555at2157"/>
<dbReference type="KEGG" id="mjh:JH146_0611"/>
<dbReference type="PROSITE" id="PS50968">
    <property type="entry name" value="BIOTINYL_LIPOYL"/>
    <property type="match status" value="1"/>
</dbReference>
<dbReference type="NCBIfam" id="TIGR01108">
    <property type="entry name" value="oadA"/>
    <property type="match status" value="1"/>
</dbReference>
<dbReference type="NCBIfam" id="NF006761">
    <property type="entry name" value="PRK09282.1"/>
    <property type="match status" value="1"/>
</dbReference>
<dbReference type="GO" id="GO:0005737">
    <property type="term" value="C:cytoplasm"/>
    <property type="evidence" value="ECO:0007669"/>
    <property type="project" value="TreeGrafter"/>
</dbReference>
<evidence type="ECO:0000256" key="3">
    <source>
        <dbReference type="ARBA" id="ARBA00064342"/>
    </source>
</evidence>
<dbReference type="SUPFAM" id="SSF51230">
    <property type="entry name" value="Single hybrid motif"/>
    <property type="match status" value="1"/>
</dbReference>
<evidence type="ECO:0000313" key="8">
    <source>
        <dbReference type="EMBL" id="AIJ05460.1"/>
    </source>
</evidence>
<dbReference type="InterPro" id="IPR000891">
    <property type="entry name" value="PYR_CT"/>
</dbReference>
<dbReference type="Pfam" id="PF00682">
    <property type="entry name" value="HMGL-like"/>
    <property type="match status" value="1"/>
</dbReference>
<dbReference type="CDD" id="cd07937">
    <property type="entry name" value="DRE_TIM_PC_TC_5S"/>
    <property type="match status" value="1"/>
</dbReference>
<dbReference type="GO" id="GO:0008948">
    <property type="term" value="F:oxaloacetate decarboxylase activity"/>
    <property type="evidence" value="ECO:0007669"/>
    <property type="project" value="InterPro"/>
</dbReference>
<dbReference type="HOGENOM" id="CLU_000395_4_2_2"/>
<evidence type="ECO:0000313" key="9">
    <source>
        <dbReference type="Proteomes" id="UP000028781"/>
    </source>
</evidence>
<dbReference type="InterPro" id="IPR005776">
    <property type="entry name" value="OadA"/>
</dbReference>
<dbReference type="GO" id="GO:0004736">
    <property type="term" value="F:pyruvate carboxylase activity"/>
    <property type="evidence" value="ECO:0007669"/>
    <property type="project" value="UniProtKB-ARBA"/>
</dbReference>
<accession>A0A076LAR3</accession>
<evidence type="ECO:0000259" key="7">
    <source>
        <dbReference type="PROSITE" id="PS50991"/>
    </source>
</evidence>
<dbReference type="SUPFAM" id="SSF89000">
    <property type="entry name" value="post-HMGL domain-like"/>
    <property type="match status" value="1"/>
</dbReference>
<dbReference type="InterPro" id="IPR011053">
    <property type="entry name" value="Single_hybrid_motif"/>
</dbReference>
<dbReference type="RefSeq" id="WP_048201647.1">
    <property type="nucleotide sequence ID" value="NZ_CP009149.1"/>
</dbReference>
<dbReference type="Proteomes" id="UP000028781">
    <property type="component" value="Chromosome"/>
</dbReference>
<evidence type="ECO:0000256" key="1">
    <source>
        <dbReference type="ARBA" id="ARBA00001941"/>
    </source>
</evidence>
<sequence length="567" mass="63831">MVKIVDTTFRDAQQSLIATRMRTEDMLPIAEKMDEVGFYSMEVWGGATFDACIRYLNEDPWERLRALKKRIQNTPLQMLLRGQNLVGYRHYPDDIVEKFVIKAHENGIDIFRIFDALNDVRNMETAIKTAKKVGAEVQGAISYTISPVHTIDQYVELAKKLEEIGCDSIYIKDMAGLLTPYEGYELVKRLKEEVSVPIGVHSHCTSGLAPMTYLKVIEAGADMVDCAISPFAMGTSQPPTESIVVALKGTKYDTGLDLKLLNEIRDYFMKVREKYKMLFSPISQIVDARVLVYQVPGGMLTNLVSQLKEQGALDKLEEVLQEIPRVRKDLGYPPLVTPTSQIVGTQAVLNVLTEERYKIITNEVVNYVKGFYGKPPAPINPELLKRVLDEGEKPITCRPADLLEPEWEKVKKEAEEKGIVKKEEDILTYALYPQIAVKFLRGELKAEPIPKEKDIGKILEIPTEYIVEVDGEKFEVKIEPKIGTELKRKKEIVTAEMEGAVTSPFRGMVTKIKVKEGDKVKKGDVIVVLEAMKMEHPIESPVEGTVEKILIDEGDAVNVGDVIMIIK</sequence>
<dbReference type="InterPro" id="IPR013785">
    <property type="entry name" value="Aldolase_TIM"/>
</dbReference>
<dbReference type="InterPro" id="IPR055268">
    <property type="entry name" value="PCB-like"/>
</dbReference>
<keyword evidence="2" id="KW-0092">Biotin</keyword>